<dbReference type="InterPro" id="IPR013320">
    <property type="entry name" value="ConA-like_dom_sf"/>
</dbReference>
<dbReference type="Proteomes" id="UP000268093">
    <property type="component" value="Unassembled WGS sequence"/>
</dbReference>
<evidence type="ECO:0000313" key="10">
    <source>
        <dbReference type="Proteomes" id="UP000268093"/>
    </source>
</evidence>
<proteinExistence type="predicted"/>
<dbReference type="GO" id="GO:0005789">
    <property type="term" value="C:endoplasmic reticulum membrane"/>
    <property type="evidence" value="ECO:0007669"/>
    <property type="project" value="TreeGrafter"/>
</dbReference>
<dbReference type="GO" id="GO:0030134">
    <property type="term" value="C:COPII-coated ER to Golgi transport vesicle"/>
    <property type="evidence" value="ECO:0007669"/>
    <property type="project" value="TreeGrafter"/>
</dbReference>
<dbReference type="OrthoDB" id="10265193at2759"/>
<keyword evidence="4 6" id="KW-1133">Transmembrane helix</keyword>
<dbReference type="GO" id="GO:0006888">
    <property type="term" value="P:endoplasmic reticulum to Golgi vesicle-mediated transport"/>
    <property type="evidence" value="ECO:0007669"/>
    <property type="project" value="TreeGrafter"/>
</dbReference>
<dbReference type="EMBL" id="RBNI01013537">
    <property type="protein sequence ID" value="RUP29654.1"/>
    <property type="molecule type" value="Genomic_DNA"/>
</dbReference>
<dbReference type="Gene3D" id="2.60.120.200">
    <property type="match status" value="1"/>
</dbReference>
<accession>A0A433BTU6</accession>
<reference evidence="9 10" key="1">
    <citation type="journal article" date="2018" name="New Phytol.">
        <title>Phylogenomics of Endogonaceae and evolution of mycorrhizas within Mucoromycota.</title>
        <authorList>
            <person name="Chang Y."/>
            <person name="Desiro A."/>
            <person name="Na H."/>
            <person name="Sandor L."/>
            <person name="Lipzen A."/>
            <person name="Clum A."/>
            <person name="Barry K."/>
            <person name="Grigoriev I.V."/>
            <person name="Martin F.M."/>
            <person name="Stajich J.E."/>
            <person name="Smith M.E."/>
            <person name="Bonito G."/>
            <person name="Spatafora J.W."/>
        </authorList>
    </citation>
    <scope>NUCLEOTIDE SEQUENCE [LARGE SCALE GENOMIC DNA]</scope>
    <source>
        <strain evidence="9 10">GMNB39</strain>
    </source>
</reference>
<keyword evidence="5 6" id="KW-0472">Membrane</keyword>
<dbReference type="PANTHER" id="PTHR12223:SF28">
    <property type="entry name" value="LECTIN, MANNOSE BINDING 1 LIKE"/>
    <property type="match status" value="1"/>
</dbReference>
<keyword evidence="10" id="KW-1185">Reference proteome</keyword>
<sequence length="524" mass="58582">MSPTTTPPPRFSRRRTSIFLLPTLLLCTASLADAINIFGSSPEKKAEEPNPHQGWTVGIAPERRHDYKLTFKEPYYYNKTIPFWEVSGAAILTDHASYGIRLSPSVPGLRGAIWSTIPNPHPEWEVEFSIRVTGTHVGGGRGMAFWYTKDRNVVGPVLGNHDLWDGLGVLLDSAGTSQQRNVPAVVAILNDGGQSVMHKDPLDLALGWCYRDFRYSDNPVRTKITYRNNTIEIWMDPFKGRGEYALCIKRTGIKLPTGYYFGISASSQHPADDHDVHSFETYQLNPPVKNMHPLRPLEQEKIDKGETWKALDEEELKRIDEIRARVEKMQQDKLQNQTDELSDRFLSLGAVVSNQHRMVDALDLLTKQLQALGAPSAQQISEGGVVAAGGIKKDGETSAAGQAAIDELGQKLSRRLDTLSSVLDALKEDVARTNKLHTETLQRMQETLSRIETGMKGMDSRLTAQVSVAQNKISEAARSTTEAAQGTTYKFLIYIFWLLVAQMVLMGGFYMYGKRAEKNEKKFI</sequence>
<gene>
    <name evidence="9" type="ORF">BC936DRAFT_138676</name>
</gene>
<dbReference type="PANTHER" id="PTHR12223">
    <property type="entry name" value="VESICULAR MANNOSE-BINDING LECTIN"/>
    <property type="match status" value="1"/>
</dbReference>
<evidence type="ECO:0000259" key="8">
    <source>
        <dbReference type="PROSITE" id="PS51328"/>
    </source>
</evidence>
<dbReference type="PROSITE" id="PS51328">
    <property type="entry name" value="L_LECTIN_LIKE"/>
    <property type="match status" value="1"/>
</dbReference>
<dbReference type="GO" id="GO:0005537">
    <property type="term" value="F:D-mannose binding"/>
    <property type="evidence" value="ECO:0007669"/>
    <property type="project" value="TreeGrafter"/>
</dbReference>
<keyword evidence="3 7" id="KW-0732">Signal</keyword>
<dbReference type="InterPro" id="IPR051136">
    <property type="entry name" value="Intracellular_Lectin-GPT"/>
</dbReference>
<dbReference type="GO" id="GO:0005793">
    <property type="term" value="C:endoplasmic reticulum-Golgi intermediate compartment"/>
    <property type="evidence" value="ECO:0007669"/>
    <property type="project" value="TreeGrafter"/>
</dbReference>
<evidence type="ECO:0000256" key="2">
    <source>
        <dbReference type="ARBA" id="ARBA00022692"/>
    </source>
</evidence>
<evidence type="ECO:0000256" key="1">
    <source>
        <dbReference type="ARBA" id="ARBA00004479"/>
    </source>
</evidence>
<evidence type="ECO:0000256" key="4">
    <source>
        <dbReference type="ARBA" id="ARBA00022989"/>
    </source>
</evidence>
<dbReference type="InterPro" id="IPR005052">
    <property type="entry name" value="Lectin_leg"/>
</dbReference>
<organism evidence="9 10">
    <name type="scientific">Jimgerdemannia flammicorona</name>
    <dbReference type="NCBI Taxonomy" id="994334"/>
    <lineage>
        <taxon>Eukaryota</taxon>
        <taxon>Fungi</taxon>
        <taxon>Fungi incertae sedis</taxon>
        <taxon>Mucoromycota</taxon>
        <taxon>Mucoromycotina</taxon>
        <taxon>Endogonomycetes</taxon>
        <taxon>Endogonales</taxon>
        <taxon>Endogonaceae</taxon>
        <taxon>Jimgerdemannia</taxon>
    </lineage>
</organism>
<feature type="transmembrane region" description="Helical" evidence="6">
    <location>
        <begin position="491"/>
        <end position="512"/>
    </location>
</feature>
<protein>
    <recommendedName>
        <fullName evidence="8">L-type lectin-like domain-containing protein</fullName>
    </recommendedName>
</protein>
<dbReference type="Pfam" id="PF03388">
    <property type="entry name" value="Lectin_leg-like"/>
    <property type="match status" value="1"/>
</dbReference>
<evidence type="ECO:0000256" key="7">
    <source>
        <dbReference type="SAM" id="SignalP"/>
    </source>
</evidence>
<dbReference type="AlphaFoldDB" id="A0A433BTU6"/>
<feature type="domain" description="L-type lectin-like" evidence="8">
    <location>
        <begin position="63"/>
        <end position="284"/>
    </location>
</feature>
<feature type="signal peptide" evidence="7">
    <location>
        <begin position="1"/>
        <end position="34"/>
    </location>
</feature>
<evidence type="ECO:0000313" key="9">
    <source>
        <dbReference type="EMBL" id="RUP29654.1"/>
    </source>
</evidence>
<comment type="subcellular location">
    <subcellularLocation>
        <location evidence="1">Membrane</location>
        <topology evidence="1">Single-pass type I membrane protein</topology>
    </subcellularLocation>
</comment>
<comment type="caution">
    <text evidence="9">The sequence shown here is derived from an EMBL/GenBank/DDBJ whole genome shotgun (WGS) entry which is preliminary data.</text>
</comment>
<feature type="chain" id="PRO_5019076487" description="L-type lectin-like domain-containing protein" evidence="7">
    <location>
        <begin position="35"/>
        <end position="524"/>
    </location>
</feature>
<name>A0A433BTU6_9FUNG</name>
<evidence type="ECO:0000256" key="3">
    <source>
        <dbReference type="ARBA" id="ARBA00022729"/>
    </source>
</evidence>
<evidence type="ECO:0000256" key="6">
    <source>
        <dbReference type="SAM" id="Phobius"/>
    </source>
</evidence>
<dbReference type="SUPFAM" id="SSF49899">
    <property type="entry name" value="Concanavalin A-like lectins/glucanases"/>
    <property type="match status" value="1"/>
</dbReference>
<evidence type="ECO:0000256" key="5">
    <source>
        <dbReference type="ARBA" id="ARBA00023136"/>
    </source>
</evidence>
<dbReference type="GO" id="GO:0000139">
    <property type="term" value="C:Golgi membrane"/>
    <property type="evidence" value="ECO:0007669"/>
    <property type="project" value="TreeGrafter"/>
</dbReference>
<keyword evidence="2 6" id="KW-0812">Transmembrane</keyword>